<organism evidence="2">
    <name type="scientific">Populus davidiana</name>
    <dbReference type="NCBI Taxonomy" id="266767"/>
    <lineage>
        <taxon>Eukaryota</taxon>
        <taxon>Viridiplantae</taxon>
        <taxon>Streptophyta</taxon>
        <taxon>Embryophyta</taxon>
        <taxon>Tracheophyta</taxon>
        <taxon>Spermatophyta</taxon>
        <taxon>Magnoliopsida</taxon>
        <taxon>eudicotyledons</taxon>
        <taxon>Gunneridae</taxon>
        <taxon>Pentapetalae</taxon>
        <taxon>rosids</taxon>
        <taxon>fabids</taxon>
        <taxon>Malpighiales</taxon>
        <taxon>Salicaceae</taxon>
        <taxon>Saliceae</taxon>
        <taxon>Populus</taxon>
    </lineage>
</organism>
<evidence type="ECO:0000313" key="2">
    <source>
        <dbReference type="EMBL" id="NUU92372.1"/>
    </source>
</evidence>
<keyword evidence="1" id="KW-1133">Transmembrane helix</keyword>
<reference evidence="2" key="1">
    <citation type="submission" date="2020-03" db="EMBL/GenBank/DDBJ databases">
        <authorList>
            <person name="Zhang R."/>
        </authorList>
    </citation>
    <scope>NUCLEOTIDE SEQUENCE</scope>
</reference>
<keyword evidence="1" id="KW-0812">Transmembrane</keyword>
<name>A0A6M2F417_9ROSI</name>
<evidence type="ECO:0000256" key="1">
    <source>
        <dbReference type="SAM" id="Phobius"/>
    </source>
</evidence>
<keyword evidence="1" id="KW-0472">Membrane</keyword>
<proteinExistence type="predicted"/>
<accession>A0A6M2F417</accession>
<dbReference type="EMBL" id="GILB01012039">
    <property type="protein sequence ID" value="NUU92372.1"/>
    <property type="molecule type" value="Transcribed_RNA"/>
</dbReference>
<feature type="transmembrane region" description="Helical" evidence="1">
    <location>
        <begin position="20"/>
        <end position="40"/>
    </location>
</feature>
<sequence>MGSQNRSLIHDHSPQVFSSPSLLINVIILQLVSIILSPLIERLILQSISTCLLSPIPKRLFPEVEPFHPLLHEHVLFYDYLFQPFIKHIYSN</sequence>
<dbReference type="AlphaFoldDB" id="A0A6M2F417"/>
<protein>
    <submittedName>
        <fullName evidence="2">Uncharacterized protein</fullName>
    </submittedName>
</protein>